<comment type="cofactor">
    <cofactor evidence="1">
        <name>heme b</name>
        <dbReference type="ChEBI" id="CHEBI:60344"/>
    </cofactor>
</comment>
<organism evidence="6 7">
    <name type="scientific">Piscinibacter koreensis</name>
    <dbReference type="NCBI Taxonomy" id="2742824"/>
    <lineage>
        <taxon>Bacteria</taxon>
        <taxon>Pseudomonadati</taxon>
        <taxon>Pseudomonadota</taxon>
        <taxon>Betaproteobacteria</taxon>
        <taxon>Burkholderiales</taxon>
        <taxon>Sphaerotilaceae</taxon>
        <taxon>Piscinibacter</taxon>
    </lineage>
</organism>
<dbReference type="Proteomes" id="UP000529637">
    <property type="component" value="Unassembled WGS sequence"/>
</dbReference>
<accession>A0A7Y6TWC4</accession>
<keyword evidence="4" id="KW-0560">Oxidoreductase</keyword>
<dbReference type="RefSeq" id="WP_176068263.1">
    <property type="nucleotide sequence ID" value="NZ_JABWMJ010000003.1"/>
</dbReference>
<name>A0A7Y6TWC4_9BURK</name>
<dbReference type="InterPro" id="IPR036396">
    <property type="entry name" value="Cyt_P450_sf"/>
</dbReference>
<dbReference type="PROSITE" id="PS51404">
    <property type="entry name" value="DYP_PEROXIDASE"/>
    <property type="match status" value="1"/>
</dbReference>
<keyword evidence="2" id="KW-0575">Peroxidase</keyword>
<evidence type="ECO:0000313" key="6">
    <source>
        <dbReference type="EMBL" id="NUZ05898.1"/>
    </source>
</evidence>
<evidence type="ECO:0000313" key="7">
    <source>
        <dbReference type="Proteomes" id="UP000529637"/>
    </source>
</evidence>
<evidence type="ECO:0000256" key="1">
    <source>
        <dbReference type="ARBA" id="ARBA00001970"/>
    </source>
</evidence>
<dbReference type="PANTHER" id="PTHR30521">
    <property type="entry name" value="DEFERROCHELATASE/PEROXIDASE"/>
    <property type="match status" value="1"/>
</dbReference>
<evidence type="ECO:0000256" key="3">
    <source>
        <dbReference type="ARBA" id="ARBA00022723"/>
    </source>
</evidence>
<dbReference type="InterPro" id="IPR011008">
    <property type="entry name" value="Dimeric_a/b-barrel"/>
</dbReference>
<dbReference type="GO" id="GO:0005829">
    <property type="term" value="C:cytosol"/>
    <property type="evidence" value="ECO:0007669"/>
    <property type="project" value="TreeGrafter"/>
</dbReference>
<evidence type="ECO:0000256" key="2">
    <source>
        <dbReference type="ARBA" id="ARBA00022559"/>
    </source>
</evidence>
<evidence type="ECO:0008006" key="8">
    <source>
        <dbReference type="Google" id="ProtNLM"/>
    </source>
</evidence>
<dbReference type="SUPFAM" id="SSF48264">
    <property type="entry name" value="Cytochrome P450"/>
    <property type="match status" value="1"/>
</dbReference>
<sequence length="995" mass="108984">MQGGILAGYENADRACLILLAFDSREAAGRFLEHLRPQITTARVVPEAGVHAQAGGLLKESGDGPFCNVAFTHEGLRVLGMTETELESWLPHEFREGMEARSSMLGDFRANHPRRWSLPRMNWFPDGVSSAIETQMSAVHAIVQIRVAEGALPPAGKDESGEQQELELLRPLIERAIGVSEATGDASKGSNAASEPRAAVRVLHVQTMRRRRNDDARVTEHFGFVDGDGQPQFVPTGSKAYPNQVPVGEVLLGYPNQADFAPRPRNQDDEARLDFLRNGTFMVVRKLRQDVGRLDAVIRQAAADTGLDPRLILAKMMGRWQSGPSLVSPADFQNASRPEPDTDFTFDGDPHGSGCPFHAHVRRVNPRSRPRKGDQPGARLPRILRRGMAYGPRPAAYPGAGSQAAGDDADRGLVFIAYNASIAEQFEVVQSWIAGGNSSGGYSGCSDPFLGVPEPGQQRWFSFEADAPAKSDGAGQRETADCADGKRVFHIKLDSGPGQFEEPAPLVRLQWGSYLFVPSLHTLDWLSRRALAPPAFVAPWNVADGERAVQSLLARWGQDPAPEAVAAWKAAVEDTGSREQMLNASLWAAVRERHGGALQTPYGVLVGSRRLVREVLGDDVRFSVCGQRERMERSRFEIYLGLDSGERYQRLSEPINRAIGSISEEDAFEQAAAACSSALRTFIDGERAVGLATSGKRWELNLEAREVFDLVLQRLCQLWIGLPATGGPLQPGSWRWDWHEGEPPIYPSHFTPPSRYFFQPRPGDDVRDFGERHGRSITAALEEFVAFHRRRGTVPHVPDQAQAAPLAEQIFAAMPASQADDATLARTLAGVLMGFLPTLDGSLRSVLHEWLRLQTFWSLRTQWAADAAPSSIDKARRILGPALCRALQFRPAPEIIWRTVRRDDDRIGDVAVRRGDIVVLGLVSAMHERLAGGDDDVHAMFGGDRAQDPHPTHACPGYKAAMGVLLGVFAALMDVKEVMRPSPASLAFTLEGALP</sequence>
<dbReference type="SUPFAM" id="SSF54909">
    <property type="entry name" value="Dimeric alpha+beta barrel"/>
    <property type="match status" value="1"/>
</dbReference>
<dbReference type="GO" id="GO:0005506">
    <property type="term" value="F:iron ion binding"/>
    <property type="evidence" value="ECO:0007669"/>
    <property type="project" value="InterPro"/>
</dbReference>
<dbReference type="InterPro" id="IPR006314">
    <property type="entry name" value="Dyp_peroxidase"/>
</dbReference>
<keyword evidence="3" id="KW-0479">Metal-binding</keyword>
<evidence type="ECO:0000256" key="5">
    <source>
        <dbReference type="ARBA" id="ARBA00023004"/>
    </source>
</evidence>
<proteinExistence type="predicted"/>
<dbReference type="GO" id="GO:0020037">
    <property type="term" value="F:heme binding"/>
    <property type="evidence" value="ECO:0007669"/>
    <property type="project" value="InterPro"/>
</dbReference>
<keyword evidence="5" id="KW-0408">Iron</keyword>
<dbReference type="GO" id="GO:0016705">
    <property type="term" value="F:oxidoreductase activity, acting on paired donors, with incorporation or reduction of molecular oxygen"/>
    <property type="evidence" value="ECO:0007669"/>
    <property type="project" value="InterPro"/>
</dbReference>
<evidence type="ECO:0000256" key="4">
    <source>
        <dbReference type="ARBA" id="ARBA00023002"/>
    </source>
</evidence>
<reference evidence="6 7" key="1">
    <citation type="submission" date="2020-06" db="EMBL/GenBank/DDBJ databases">
        <title>Schlegella sp. ID0723 isolated from air conditioner.</title>
        <authorList>
            <person name="Kim D.Y."/>
            <person name="Kim D.-U."/>
        </authorList>
    </citation>
    <scope>NUCLEOTIDE SEQUENCE [LARGE SCALE GENOMIC DNA]</scope>
    <source>
        <strain evidence="6 7">ID0723</strain>
    </source>
</reference>
<dbReference type="EMBL" id="JABWMJ010000003">
    <property type="protein sequence ID" value="NUZ05898.1"/>
    <property type="molecule type" value="Genomic_DNA"/>
</dbReference>
<gene>
    <name evidence="6" type="ORF">HQN59_08980</name>
</gene>
<comment type="caution">
    <text evidence="6">The sequence shown here is derived from an EMBL/GenBank/DDBJ whole genome shotgun (WGS) entry which is preliminary data.</text>
</comment>
<dbReference type="GO" id="GO:0004601">
    <property type="term" value="F:peroxidase activity"/>
    <property type="evidence" value="ECO:0007669"/>
    <property type="project" value="UniProtKB-KW"/>
</dbReference>
<dbReference type="GO" id="GO:0004497">
    <property type="term" value="F:monooxygenase activity"/>
    <property type="evidence" value="ECO:0007669"/>
    <property type="project" value="InterPro"/>
</dbReference>
<keyword evidence="7" id="KW-1185">Reference proteome</keyword>
<protein>
    <recommendedName>
        <fullName evidence="8">Dyp-type peroxidase family</fullName>
    </recommendedName>
</protein>
<dbReference type="AlphaFoldDB" id="A0A7Y6TWC4"/>
<dbReference type="PANTHER" id="PTHR30521:SF0">
    <property type="entry name" value="DYP-TYPE PEROXIDASE FAMILY PROTEIN"/>
    <property type="match status" value="1"/>
</dbReference>